<dbReference type="GO" id="GO:0036064">
    <property type="term" value="C:ciliary basal body"/>
    <property type="evidence" value="ECO:0007669"/>
    <property type="project" value="TreeGrafter"/>
</dbReference>
<dbReference type="Pfam" id="PF23361">
    <property type="entry name" value="BBS7_pf"/>
    <property type="match status" value="1"/>
</dbReference>
<evidence type="ECO:0000259" key="5">
    <source>
        <dbReference type="Pfam" id="PF23743"/>
    </source>
</evidence>
<dbReference type="InterPro" id="IPR056333">
    <property type="entry name" value="BBS7_pf_dom"/>
</dbReference>
<feature type="domain" description="BBS7 platform" evidence="4">
    <location>
        <begin position="523"/>
        <end position="624"/>
    </location>
</feature>
<evidence type="ECO:0000256" key="1">
    <source>
        <dbReference type="SAM" id="Coils"/>
    </source>
</evidence>
<feature type="domain" description="BBS7 helical hairpin" evidence="2">
    <location>
        <begin position="628"/>
        <end position="742"/>
    </location>
</feature>
<evidence type="ECO:0000313" key="6">
    <source>
        <dbReference type="EMBL" id="CAI8040456.1"/>
    </source>
</evidence>
<dbReference type="Proteomes" id="UP001174909">
    <property type="component" value="Unassembled WGS sequence"/>
</dbReference>
<reference evidence="6" key="1">
    <citation type="submission" date="2023-03" db="EMBL/GenBank/DDBJ databases">
        <authorList>
            <person name="Steffen K."/>
            <person name="Cardenas P."/>
        </authorList>
    </citation>
    <scope>NUCLEOTIDE SEQUENCE</scope>
</reference>
<dbReference type="PANTHER" id="PTHR16074">
    <property type="entry name" value="BARDET-BIEDL SYNDROME 7 PROTEIN"/>
    <property type="match status" value="1"/>
</dbReference>
<feature type="domain" description="BBS7 beta-propeller" evidence="5">
    <location>
        <begin position="22"/>
        <end position="352"/>
    </location>
</feature>
<dbReference type="GO" id="GO:0060271">
    <property type="term" value="P:cilium assembly"/>
    <property type="evidence" value="ECO:0007669"/>
    <property type="project" value="TreeGrafter"/>
</dbReference>
<dbReference type="SUPFAM" id="SSF50998">
    <property type="entry name" value="Quinoprotein alcohol dehydrogenase-like"/>
    <property type="match status" value="1"/>
</dbReference>
<dbReference type="GO" id="GO:0008104">
    <property type="term" value="P:intracellular protein localization"/>
    <property type="evidence" value="ECO:0007669"/>
    <property type="project" value="TreeGrafter"/>
</dbReference>
<dbReference type="AlphaFoldDB" id="A0AA35T470"/>
<dbReference type="Pfam" id="PF23360">
    <property type="entry name" value="BBS7_GAE"/>
    <property type="match status" value="1"/>
</dbReference>
<protein>
    <submittedName>
        <fullName evidence="6">Bardet-Biedl syndrome 7 protein</fullName>
    </submittedName>
</protein>
<dbReference type="InterPro" id="IPR056335">
    <property type="entry name" value="BBS7_hairpin"/>
</dbReference>
<dbReference type="GO" id="GO:0016020">
    <property type="term" value="C:membrane"/>
    <property type="evidence" value="ECO:0007669"/>
    <property type="project" value="TreeGrafter"/>
</dbReference>
<name>A0AA35T470_GEOBA</name>
<evidence type="ECO:0000259" key="3">
    <source>
        <dbReference type="Pfam" id="PF23360"/>
    </source>
</evidence>
<feature type="coiled-coil region" evidence="1">
    <location>
        <begin position="362"/>
        <end position="389"/>
    </location>
</feature>
<dbReference type="EMBL" id="CASHTH010003110">
    <property type="protein sequence ID" value="CAI8040456.1"/>
    <property type="molecule type" value="Genomic_DNA"/>
</dbReference>
<sequence length="744" mass="81817">MELQFSPVFYIKVDSTSRGTLAVLPSAKRTSQKVVVGDQTGVLTCFGVKRGSASMVFKTLPGAKISCLKLSGSEGGLSDKIFVSSETEVKGFSKKGKQFLNFDTNLTEPISSMHVQGGHLLVCGPYVYNHYLDCKDVDYYLCSDKINDVLCLPPSSEPGPLSPILACQDCSLRLLKGSELQYEVEVAGPPLCMRLWGEGSGGGREGDEVLYGTQTGRVGLVQLTAEEPNYCWDMLNDRKSVSCLLLNVNVSRYAASPLSPTLSVVYVCLYRYGGVSCLSTFDLSGDGVEEIVVGRDDGVVEVYSMDDSDQPRLKFTHVMGESVTGVGGGSVGSAHHEEVVVCTFSGRVIGLTREPLTQQTLSQEVKEKLESLRKEVESLEVKVGVAKEQYQETVAAAQSGSDAVSALPAFQVNDKFSLNQDEAWYTLSIELQSPIDMVVLQSDVPVDLQEVDKSSAVVSHSPPDPENGNFLLATFRCHDATRLEVKVRSIEGQQGTLQAFITPRLEPKTCCLRHYSIKPLSLHQRMHSFDESRPCNTLRVSGQFSLGQAHSWVALCLPDVPARPPVEDSAALFFKSTFIHTQLAVLYRKGEVVFRSDNMSTVSVLREVLSKETALKKVAVKITHELDEASVEHMLRIIHPRLEAQIMLAKNVQLVEGLQEIEIHEQNPSSCLSPQCQYILENATAMQEELKQQPAMIERLYALVTDLLIDRASFKGENAQSKVAQLMELLDNCDFDSLISFFHS</sequence>
<feature type="domain" description="BBS7 GAE" evidence="3">
    <location>
        <begin position="408"/>
        <end position="515"/>
    </location>
</feature>
<dbReference type="GO" id="GO:0005930">
    <property type="term" value="C:axoneme"/>
    <property type="evidence" value="ECO:0007669"/>
    <property type="project" value="TreeGrafter"/>
</dbReference>
<evidence type="ECO:0000259" key="2">
    <source>
        <dbReference type="Pfam" id="PF23349"/>
    </source>
</evidence>
<accession>A0AA35T470</accession>
<dbReference type="InterPro" id="IPR011047">
    <property type="entry name" value="Quinoprotein_ADH-like_sf"/>
</dbReference>
<keyword evidence="1" id="KW-0175">Coiled coil</keyword>
<comment type="caution">
    <text evidence="6">The sequence shown here is derived from an EMBL/GenBank/DDBJ whole genome shotgun (WGS) entry which is preliminary data.</text>
</comment>
<organism evidence="6 7">
    <name type="scientific">Geodia barretti</name>
    <name type="common">Barrett's horny sponge</name>
    <dbReference type="NCBI Taxonomy" id="519541"/>
    <lineage>
        <taxon>Eukaryota</taxon>
        <taxon>Metazoa</taxon>
        <taxon>Porifera</taxon>
        <taxon>Demospongiae</taxon>
        <taxon>Heteroscleromorpha</taxon>
        <taxon>Tetractinellida</taxon>
        <taxon>Astrophorina</taxon>
        <taxon>Geodiidae</taxon>
        <taxon>Geodia</taxon>
    </lineage>
</organism>
<gene>
    <name evidence="6" type="ORF">GBAR_LOCUS22545</name>
</gene>
<dbReference type="Pfam" id="PF23743">
    <property type="entry name" value="Beta-prop_BBS7"/>
    <property type="match status" value="1"/>
</dbReference>
<dbReference type="GO" id="GO:0034464">
    <property type="term" value="C:BBSome"/>
    <property type="evidence" value="ECO:0007669"/>
    <property type="project" value="TreeGrafter"/>
</dbReference>
<proteinExistence type="predicted"/>
<dbReference type="Pfam" id="PF23349">
    <property type="entry name" value="BBS7_hp"/>
    <property type="match status" value="1"/>
</dbReference>
<dbReference type="InterPro" id="IPR056332">
    <property type="entry name" value="Beta-prop_BBS7"/>
</dbReference>
<dbReference type="PANTHER" id="PTHR16074:SF4">
    <property type="entry name" value="BARDET-BIEDL SYNDROME 7 PROTEIN"/>
    <property type="match status" value="1"/>
</dbReference>
<keyword evidence="7" id="KW-1185">Reference proteome</keyword>
<evidence type="ECO:0000313" key="7">
    <source>
        <dbReference type="Proteomes" id="UP001174909"/>
    </source>
</evidence>
<evidence type="ECO:0000259" key="4">
    <source>
        <dbReference type="Pfam" id="PF23361"/>
    </source>
</evidence>
<dbReference type="InterPro" id="IPR056334">
    <property type="entry name" value="BBS7_GAE_dom"/>
</dbReference>